<accession>A0A0A2G5K2</accession>
<gene>
    <name evidence="1" type="ORF">HQ47_04290</name>
</gene>
<comment type="caution">
    <text evidence="1">The sequence shown here is derived from an EMBL/GenBank/DDBJ whole genome shotgun (WGS) entry which is preliminary data.</text>
</comment>
<protein>
    <submittedName>
        <fullName evidence="1">Uncharacterized protein</fullName>
    </submittedName>
</protein>
<dbReference type="EMBL" id="JRFA01000010">
    <property type="protein sequence ID" value="KGN74760.1"/>
    <property type="molecule type" value="Genomic_DNA"/>
</dbReference>
<reference evidence="1 2" key="1">
    <citation type="submission" date="2014-09" db="EMBL/GenBank/DDBJ databases">
        <title>Draft Genome Sequence of Porphyromonas macacae COT-192_OH2859.</title>
        <authorList>
            <person name="Wallis C."/>
            <person name="Deusch O."/>
            <person name="O'Flynn C."/>
            <person name="Davis I."/>
            <person name="Horsfall A."/>
            <person name="Kirkwood N."/>
            <person name="Harris S."/>
            <person name="Eisen J.A."/>
            <person name="Coil D.A."/>
            <person name="Darling A.E."/>
            <person name="Jospin G."/>
            <person name="Alexiev A."/>
        </authorList>
    </citation>
    <scope>NUCLEOTIDE SEQUENCE [LARGE SCALE GENOMIC DNA]</scope>
    <source>
        <strain evidence="2">COT-192 OH2859</strain>
    </source>
</reference>
<organism evidence="1 2">
    <name type="scientific">Porphyromonas macacae</name>
    <dbReference type="NCBI Taxonomy" id="28115"/>
    <lineage>
        <taxon>Bacteria</taxon>
        <taxon>Pseudomonadati</taxon>
        <taxon>Bacteroidota</taxon>
        <taxon>Bacteroidia</taxon>
        <taxon>Bacteroidales</taxon>
        <taxon>Porphyromonadaceae</taxon>
        <taxon>Porphyromonas</taxon>
    </lineage>
</organism>
<name>A0A0A2G5K2_9PORP</name>
<dbReference type="Proteomes" id="UP000030103">
    <property type="component" value="Unassembled WGS sequence"/>
</dbReference>
<dbReference type="RefSeq" id="WP_036852783.1">
    <property type="nucleotide sequence ID" value="NZ_JRFA01000010.1"/>
</dbReference>
<keyword evidence="2" id="KW-1185">Reference proteome</keyword>
<dbReference type="STRING" id="28115.HQ47_04290"/>
<dbReference type="AlphaFoldDB" id="A0A0A2G5K2"/>
<evidence type="ECO:0000313" key="2">
    <source>
        <dbReference type="Proteomes" id="UP000030103"/>
    </source>
</evidence>
<sequence length="93" mass="10301">MKSTRYAMHYLCVQGCRAKNVLITPTSPGHFELTPFISETEKTIFLSGTACLYPTACGKTALPPDTAQPATIEHLNRLLAHHPHWTLDLSACY</sequence>
<dbReference type="OrthoDB" id="9939205at2"/>
<evidence type="ECO:0000313" key="1">
    <source>
        <dbReference type="EMBL" id="KGN74760.1"/>
    </source>
</evidence>
<proteinExistence type="predicted"/>